<evidence type="ECO:0000313" key="2">
    <source>
        <dbReference type="Proteomes" id="UP000013526"/>
    </source>
</evidence>
<reference evidence="1 2" key="1">
    <citation type="journal article" date="2013" name="Genome Announc.">
        <title>Draft Genome Sequence of Aeromonas molluscorum Strain 848TT, Isolated from Bivalve Molluscs.</title>
        <authorList>
            <person name="Spataro N."/>
            <person name="Farfan M."/>
            <person name="Albarral V."/>
            <person name="Sanglas A."/>
            <person name="Loren J.G."/>
            <person name="Fuste M.C."/>
            <person name="Bosch E."/>
        </authorList>
    </citation>
    <scope>NUCLEOTIDE SEQUENCE [LARGE SCALE GENOMIC DNA]</scope>
    <source>
        <strain evidence="1 2">848</strain>
    </source>
</reference>
<dbReference type="RefSeq" id="WP_005913722.1">
    <property type="nucleotide sequence ID" value="NZ_AQGQ01000280.1"/>
</dbReference>
<dbReference type="EMBL" id="AQGQ01000280">
    <property type="protein sequence ID" value="EOD53239.1"/>
    <property type="molecule type" value="Genomic_DNA"/>
</dbReference>
<accession>R1H453</accession>
<protein>
    <recommendedName>
        <fullName evidence="3">DUF4250 domain-containing protein</fullName>
    </recommendedName>
</protein>
<dbReference type="InterPro" id="IPR025346">
    <property type="entry name" value="DUF4250"/>
</dbReference>
<dbReference type="PATRIC" id="fig|1268236.3.peg.3993"/>
<name>R1H453_9GAMM</name>
<evidence type="ECO:0000313" key="1">
    <source>
        <dbReference type="EMBL" id="EOD53239.1"/>
    </source>
</evidence>
<keyword evidence="2" id="KW-1185">Reference proteome</keyword>
<proteinExistence type="predicted"/>
<organism evidence="1 2">
    <name type="scientific">Aeromonas molluscorum 848</name>
    <dbReference type="NCBI Taxonomy" id="1268236"/>
    <lineage>
        <taxon>Bacteria</taxon>
        <taxon>Pseudomonadati</taxon>
        <taxon>Pseudomonadota</taxon>
        <taxon>Gammaproteobacteria</taxon>
        <taxon>Aeromonadales</taxon>
        <taxon>Aeromonadaceae</taxon>
        <taxon>Aeromonas</taxon>
    </lineage>
</organism>
<dbReference type="Proteomes" id="UP000013526">
    <property type="component" value="Unassembled WGS sequence"/>
</dbReference>
<gene>
    <name evidence="1" type="ORF">G113_20712</name>
</gene>
<evidence type="ECO:0008006" key="3">
    <source>
        <dbReference type="Google" id="ProtNLM"/>
    </source>
</evidence>
<sequence length="43" mass="5053">MQLRDHYADLDDLCNAQELDRAALEARLASGDFHYQAQQKQFR</sequence>
<dbReference type="Pfam" id="PF14056">
    <property type="entry name" value="DUF4250"/>
    <property type="match status" value="1"/>
</dbReference>
<comment type="caution">
    <text evidence="1">The sequence shown here is derived from an EMBL/GenBank/DDBJ whole genome shotgun (WGS) entry which is preliminary data.</text>
</comment>
<dbReference type="AlphaFoldDB" id="R1H453"/>